<organism evidence="2 3">
    <name type="scientific">Penicillium alfredii</name>
    <dbReference type="NCBI Taxonomy" id="1506179"/>
    <lineage>
        <taxon>Eukaryota</taxon>
        <taxon>Fungi</taxon>
        <taxon>Dikarya</taxon>
        <taxon>Ascomycota</taxon>
        <taxon>Pezizomycotina</taxon>
        <taxon>Eurotiomycetes</taxon>
        <taxon>Eurotiomycetidae</taxon>
        <taxon>Eurotiales</taxon>
        <taxon>Aspergillaceae</taxon>
        <taxon>Penicillium</taxon>
    </lineage>
</organism>
<sequence length="498" mass="56644">MAVLRDGKTTKNQPKASSGNPSGVNKPPTSKTKAPDPQERNLQDRRLQVKASKDARQKDLEGLKQKLNGIKSDLESPETSEESKSQMEESLKNMMNIYTNMEKEVTEFNSDLMEIDSDLRKIENDKHQTDPDPMEDVQNEEYKQHAQPVTDNASVPAAANGTNDNESPLLFSQSRPDNINSLVDEEKPTSWADFDIIDLTKDEDSQADLLGEGKTLLTTNCRSGKLYMNSYGPKNSAMLTWTSAPGASEGENVTNIRSKNHKWAMDTDDDGHFIYKGKIAHIKGIAWLPKQDTHCMQDLLDSVEELNPVNKIDDPKYRFPFSTVLVGWKDVRLLPACINRSNYKDLTSASKEASKRTDRKFYEIACLQVKRFKNWAGEDRLGRDKSPSPLEETPEPEERLQNQNGQTQNGQTQNGQTQNGQNQQFSNNTPSENEQGNPRMPVNFTFNRNKFIEDLFRRKGWDKLSEEEQMEKEALAQAKYHIYRRKMIEQGAKEVEDS</sequence>
<feature type="region of interest" description="Disordered" evidence="1">
    <location>
        <begin position="1"/>
        <end position="91"/>
    </location>
</feature>
<evidence type="ECO:0000313" key="2">
    <source>
        <dbReference type="EMBL" id="KAJ5111885.1"/>
    </source>
</evidence>
<dbReference type="GeneID" id="81391265"/>
<name>A0A9W9KMQ4_9EURO</name>
<evidence type="ECO:0000256" key="1">
    <source>
        <dbReference type="SAM" id="MobiDB-lite"/>
    </source>
</evidence>
<evidence type="ECO:0000313" key="3">
    <source>
        <dbReference type="Proteomes" id="UP001141434"/>
    </source>
</evidence>
<feature type="region of interest" description="Disordered" evidence="1">
    <location>
        <begin position="378"/>
        <end position="443"/>
    </location>
</feature>
<reference evidence="2" key="2">
    <citation type="journal article" date="2023" name="IMA Fungus">
        <title>Comparative genomic study of the Penicillium genus elucidates a diverse pangenome and 15 lateral gene transfer events.</title>
        <authorList>
            <person name="Petersen C."/>
            <person name="Sorensen T."/>
            <person name="Nielsen M.R."/>
            <person name="Sondergaard T.E."/>
            <person name="Sorensen J.L."/>
            <person name="Fitzpatrick D.A."/>
            <person name="Frisvad J.C."/>
            <person name="Nielsen K.L."/>
        </authorList>
    </citation>
    <scope>NUCLEOTIDE SEQUENCE</scope>
    <source>
        <strain evidence="2">IBT 34128</strain>
    </source>
</reference>
<gene>
    <name evidence="2" type="ORF">NUU61_001515</name>
</gene>
<keyword evidence="3" id="KW-1185">Reference proteome</keyword>
<comment type="caution">
    <text evidence="2">The sequence shown here is derived from an EMBL/GenBank/DDBJ whole genome shotgun (WGS) entry which is preliminary data.</text>
</comment>
<feature type="compositionally biased region" description="Basic and acidic residues" evidence="1">
    <location>
        <begin position="33"/>
        <end position="64"/>
    </location>
</feature>
<feature type="compositionally biased region" description="Polar residues" evidence="1">
    <location>
        <begin position="10"/>
        <end position="32"/>
    </location>
</feature>
<accession>A0A9W9KMQ4</accession>
<proteinExistence type="predicted"/>
<reference evidence="2" key="1">
    <citation type="submission" date="2022-11" db="EMBL/GenBank/DDBJ databases">
        <authorList>
            <person name="Petersen C."/>
        </authorList>
    </citation>
    <scope>NUCLEOTIDE SEQUENCE</scope>
    <source>
        <strain evidence="2">IBT 34128</strain>
    </source>
</reference>
<feature type="compositionally biased region" description="Polar residues" evidence="1">
    <location>
        <begin position="160"/>
        <end position="176"/>
    </location>
</feature>
<dbReference type="Proteomes" id="UP001141434">
    <property type="component" value="Unassembled WGS sequence"/>
</dbReference>
<feature type="compositionally biased region" description="Basic and acidic residues" evidence="1">
    <location>
        <begin position="81"/>
        <end position="91"/>
    </location>
</feature>
<feature type="region of interest" description="Disordered" evidence="1">
    <location>
        <begin position="155"/>
        <end position="176"/>
    </location>
</feature>
<dbReference type="AlphaFoldDB" id="A0A9W9KMQ4"/>
<feature type="compositionally biased region" description="Low complexity" evidence="1">
    <location>
        <begin position="401"/>
        <end position="424"/>
    </location>
</feature>
<dbReference type="RefSeq" id="XP_056515364.1">
    <property type="nucleotide sequence ID" value="XM_056652097.1"/>
</dbReference>
<dbReference type="OrthoDB" id="4315760at2759"/>
<protein>
    <submittedName>
        <fullName evidence="2">Uncharacterized protein</fullName>
    </submittedName>
</protein>
<feature type="compositionally biased region" description="Polar residues" evidence="1">
    <location>
        <begin position="425"/>
        <end position="436"/>
    </location>
</feature>
<dbReference type="EMBL" id="JAPMSZ010000002">
    <property type="protein sequence ID" value="KAJ5111885.1"/>
    <property type="molecule type" value="Genomic_DNA"/>
</dbReference>